<evidence type="ECO:0000313" key="3">
    <source>
        <dbReference type="Proteomes" id="UP000824280"/>
    </source>
</evidence>
<keyword evidence="3" id="KW-1185">Reference proteome</keyword>
<feature type="domain" description="Putative Flp pilus-assembly TadG-like N-terminal" evidence="1">
    <location>
        <begin position="17"/>
        <end position="63"/>
    </location>
</feature>
<protein>
    <submittedName>
        <fullName evidence="2">Pilus assembly protein</fullName>
    </submittedName>
</protein>
<evidence type="ECO:0000313" key="2">
    <source>
        <dbReference type="EMBL" id="QZD87265.1"/>
    </source>
</evidence>
<dbReference type="RefSeq" id="WP_221422804.1">
    <property type="nucleotide sequence ID" value="NZ_CP081297.1"/>
</dbReference>
<dbReference type="EMBL" id="CP081297">
    <property type="protein sequence ID" value="QZD87265.1"/>
    <property type="molecule type" value="Genomic_DNA"/>
</dbReference>
<dbReference type="Pfam" id="PF13400">
    <property type="entry name" value="Tad"/>
    <property type="match status" value="1"/>
</dbReference>
<organism evidence="2 3">
    <name type="scientific">Qipengyuania psychrotolerans</name>
    <dbReference type="NCBI Taxonomy" id="2867238"/>
    <lineage>
        <taxon>Bacteria</taxon>
        <taxon>Pseudomonadati</taxon>
        <taxon>Pseudomonadota</taxon>
        <taxon>Alphaproteobacteria</taxon>
        <taxon>Sphingomonadales</taxon>
        <taxon>Erythrobacteraceae</taxon>
        <taxon>Qipengyuania</taxon>
    </lineage>
</organism>
<name>A0ABX8ZE29_9SPHN</name>
<dbReference type="InterPro" id="IPR028087">
    <property type="entry name" value="Tad_N"/>
</dbReference>
<reference evidence="2 3" key="1">
    <citation type="submission" date="2021-08" db="EMBL/GenBank/DDBJ databases">
        <title>Comparative Genomics Analysis of the Genus Qipengyuania Reveals Extensive Genetic Diversity and Metabolic Versatility, Including the Description of Fifteen Novel Species.</title>
        <authorList>
            <person name="Liu Y."/>
        </authorList>
    </citation>
    <scope>NUCLEOTIDE SEQUENCE [LARGE SCALE GENOMIC DNA]</scope>
    <source>
        <strain evidence="2 3">1XM2-8</strain>
    </source>
</reference>
<dbReference type="Proteomes" id="UP000824280">
    <property type="component" value="Chromosome"/>
</dbReference>
<gene>
    <name evidence="2" type="ORF">K3166_00690</name>
</gene>
<accession>A0ABX8ZE29</accession>
<evidence type="ECO:0000259" key="1">
    <source>
        <dbReference type="Pfam" id="PF13400"/>
    </source>
</evidence>
<sequence>MVSIKLGINRFFRDQSGAVAATYALALTPLIAAAGLGLDYARMAGMDSELQNAADQAALAAATQLDGKAGACARAGNAAIGLVQNDTLIADGDNAISIGTATAITANQCGVFPGIRFFSEYSDRSTFTLATGDSDANYVEVTVDNREVVFSLVAVTGVQNADGIALAVAGLGSAICKVPPVMMCNPNESSDPDFTVANYVGKGIRLVANVNGQNGAGEDPDEPTGSYGPGVFGYLETGAGNGAVATAQTLGRSTIPGDCVSIDGADVKPGQQVSVLDALNVRFGIYANGLNNVCNADNGLCPPSANSRIDLVREVAPGGSGGSCAIGPGGWEVGPRPYRAADAVNNIDPSSTQPMGYPRDKCHATSLAGSCSGNGNARIGDGNWDRNAYYVTNGLGTMPTTWSSYGYTELAGRTSPTRYQQYRYEYDNRTTMLTRKTFQHTRTSPPIKTVDYEQQGSPLCEGPGVAPASTPDRRVLSIAVINCTAENVGSNTTDADIEKFVDVFLVEPTARRVAPDGTRYTNNSDVYVEVIGSTTVGGGGSAGQEVRKDVPYLIE</sequence>
<proteinExistence type="predicted"/>